<keyword evidence="3" id="KW-1185">Reference proteome</keyword>
<protein>
    <submittedName>
        <fullName evidence="2">Uncharacterized protein</fullName>
    </submittedName>
</protein>
<proteinExistence type="predicted"/>
<comment type="caution">
    <text evidence="2">The sequence shown here is derived from an EMBL/GenBank/DDBJ whole genome shotgun (WGS) entry which is preliminary data.</text>
</comment>
<evidence type="ECO:0000313" key="3">
    <source>
        <dbReference type="Proteomes" id="UP000297452"/>
    </source>
</evidence>
<organism evidence="2 3">
    <name type="scientific">Botryotinia narcissicola</name>
    <dbReference type="NCBI Taxonomy" id="278944"/>
    <lineage>
        <taxon>Eukaryota</taxon>
        <taxon>Fungi</taxon>
        <taxon>Dikarya</taxon>
        <taxon>Ascomycota</taxon>
        <taxon>Pezizomycotina</taxon>
        <taxon>Leotiomycetes</taxon>
        <taxon>Helotiales</taxon>
        <taxon>Sclerotiniaceae</taxon>
        <taxon>Botryotinia</taxon>
    </lineage>
</organism>
<feature type="region of interest" description="Disordered" evidence="1">
    <location>
        <begin position="1"/>
        <end position="34"/>
    </location>
</feature>
<sequence length="81" mass="8851">MSLSKSTVKAETKPIRSDPTMSNPIAKPSKMSKIKTSNGLKLKMATREASTLRTIIESPMGHGSQRTKSLELNALILVLRL</sequence>
<accession>A0A4Z1HBX3</accession>
<dbReference type="EMBL" id="PQXJ01000637">
    <property type="protein sequence ID" value="TGO45781.1"/>
    <property type="molecule type" value="Genomic_DNA"/>
</dbReference>
<gene>
    <name evidence="2" type="ORF">BOTNAR_0639g00040</name>
</gene>
<dbReference type="AlphaFoldDB" id="A0A4Z1HBX3"/>
<evidence type="ECO:0000313" key="2">
    <source>
        <dbReference type="EMBL" id="TGO45781.1"/>
    </source>
</evidence>
<dbReference type="Proteomes" id="UP000297452">
    <property type="component" value="Unassembled WGS sequence"/>
</dbReference>
<evidence type="ECO:0000256" key="1">
    <source>
        <dbReference type="SAM" id="MobiDB-lite"/>
    </source>
</evidence>
<reference evidence="2 3" key="1">
    <citation type="submission" date="2017-12" db="EMBL/GenBank/DDBJ databases">
        <title>Comparative genomics of Botrytis spp.</title>
        <authorList>
            <person name="Valero-Jimenez C.A."/>
            <person name="Tapia P."/>
            <person name="Veloso J."/>
            <person name="Silva-Moreno E."/>
            <person name="Staats M."/>
            <person name="Valdes J.H."/>
            <person name="Van Kan J.A.L."/>
        </authorList>
    </citation>
    <scope>NUCLEOTIDE SEQUENCE [LARGE SCALE GENOMIC DNA]</scope>
    <source>
        <strain evidence="2 3">MUCL2120</strain>
    </source>
</reference>
<name>A0A4Z1HBX3_9HELO</name>